<gene>
    <name evidence="3" type="ORF">E3O11_06920</name>
    <name evidence="2" type="ORF">SAMN05216274_11166</name>
</gene>
<accession>A0A1I3BZX3</accession>
<feature type="transmembrane region" description="Helical" evidence="1">
    <location>
        <begin position="123"/>
        <end position="145"/>
    </location>
</feature>
<dbReference type="EMBL" id="SOFE01000012">
    <property type="protein sequence ID" value="TFB85695.1"/>
    <property type="molecule type" value="Genomic_DNA"/>
</dbReference>
<evidence type="ECO:0000313" key="5">
    <source>
        <dbReference type="Proteomes" id="UP000297963"/>
    </source>
</evidence>
<feature type="transmembrane region" description="Helical" evidence="1">
    <location>
        <begin position="66"/>
        <end position="92"/>
    </location>
</feature>
<feature type="transmembrane region" description="Helical" evidence="1">
    <location>
        <begin position="151"/>
        <end position="172"/>
    </location>
</feature>
<keyword evidence="4" id="KW-1185">Reference proteome</keyword>
<proteinExistence type="predicted"/>
<organism evidence="3 5">
    <name type="scientific">Cryobacterium levicorallinum</name>
    <dbReference type="NCBI Taxonomy" id="995038"/>
    <lineage>
        <taxon>Bacteria</taxon>
        <taxon>Bacillati</taxon>
        <taxon>Actinomycetota</taxon>
        <taxon>Actinomycetes</taxon>
        <taxon>Micrococcales</taxon>
        <taxon>Microbacteriaceae</taxon>
        <taxon>Cryobacterium</taxon>
    </lineage>
</organism>
<feature type="transmembrane region" description="Helical" evidence="1">
    <location>
        <begin position="248"/>
        <end position="268"/>
    </location>
</feature>
<feature type="transmembrane region" description="Helical" evidence="1">
    <location>
        <begin position="210"/>
        <end position="228"/>
    </location>
</feature>
<feature type="transmembrane region" description="Helical" evidence="1">
    <location>
        <begin position="601"/>
        <end position="624"/>
    </location>
</feature>
<dbReference type="Proteomes" id="UP000297963">
    <property type="component" value="Unassembled WGS sequence"/>
</dbReference>
<feature type="transmembrane region" description="Helical" evidence="1">
    <location>
        <begin position="301"/>
        <end position="320"/>
    </location>
</feature>
<protein>
    <submittedName>
        <fullName evidence="3">ABC transporter permease</fullName>
    </submittedName>
</protein>
<sequence length="720" mass="74495">MKWLGRWRFAGRIAVRDIRHNRLSAALSVIAMAIPVSAVVAVAVVAPNVSPVFDDGTSSESGSAAGMIAVAAYFAVLALLLVGAMVAAAMIVSVRRSERMLALLAATGAPRSMLARVMTARGLIFGAVTAGTSVVIGIAAGSAILLAGGTVITRIDVVAIVLVAIATIGVGWSTSLTAAVRASGINVSTVLRDAPRPARSTPHVARAGRIVMLTGLGALLLGSALGIAGRALPAGLFANLLPYLSGMLAAPAAITILVGALLAFPAVIRWVGRVPALLPGAAGLAARTAARDAERSGARSGAAAASIMLVTFLVSSYLTFFSANDAWSVTDHDWQLQRDQVAVDLIVQERGNPSERGVVDNPEAVASAVSDGVDATDVRVIDGVLGPFWGTPVDDDEGYSGRQAMIFPPDGLPQPQIATDGICAQSFEQTGVNESLCAPGPYEQFELSPTRPTIWVGDAADLELILGQTTDAATRAALAAGTVIVLDPRYMATDGSVTIHWWGAKQFVAEDEPGEFLPSGTPLSSVRLDGITVPMDHQVGYGLFLSPSAADVAGLVPLPARVLAQAPPGLSYTTVYATDLRVFSEYLFLELETGPSTGDRAWFWGAVMLATGLVLAIAIAAIGLSRSEGRQIDRTLAVLGAADGLRRRINGWYALFVVGTSCLIGTFCGVLLVLAFSVARFSPPVIPVLALAIIGLGVPLVVALAARILPVRSQTDARRG</sequence>
<evidence type="ECO:0000313" key="3">
    <source>
        <dbReference type="EMBL" id="TFB85695.1"/>
    </source>
</evidence>
<reference evidence="2 4" key="1">
    <citation type="submission" date="2016-10" db="EMBL/GenBank/DDBJ databases">
        <authorList>
            <person name="Varghese N."/>
            <person name="Submissions S."/>
        </authorList>
    </citation>
    <scope>NUCLEOTIDE SEQUENCE [LARGE SCALE GENOMIC DNA]</scope>
    <source>
        <strain evidence="2 4">GMCC 1.11211</strain>
    </source>
</reference>
<dbReference type="STRING" id="995038.SAMN05216274_11166"/>
<dbReference type="RefSeq" id="WP_092450874.1">
    <property type="nucleotide sequence ID" value="NZ_BKAC01000009.1"/>
</dbReference>
<evidence type="ECO:0000313" key="2">
    <source>
        <dbReference type="EMBL" id="SFH67865.1"/>
    </source>
</evidence>
<feature type="transmembrane region" description="Helical" evidence="1">
    <location>
        <begin position="652"/>
        <end position="679"/>
    </location>
</feature>
<keyword evidence="1" id="KW-0472">Membrane</keyword>
<dbReference type="AlphaFoldDB" id="A0A1I3BZX3"/>
<dbReference type="Proteomes" id="UP000199681">
    <property type="component" value="Unassembled WGS sequence"/>
</dbReference>
<reference evidence="3 5" key="2">
    <citation type="submission" date="2019-03" db="EMBL/GenBank/DDBJ databases">
        <title>Genomics of glacier-inhabiting Cryobacterium strains.</title>
        <authorList>
            <person name="Liu Q."/>
            <person name="Xin Y.-H."/>
        </authorList>
    </citation>
    <scope>NUCLEOTIDE SEQUENCE [LARGE SCALE GENOMIC DNA]</scope>
    <source>
        <strain evidence="3 5">Hh34</strain>
    </source>
</reference>
<comment type="caution">
    <text evidence="3">The sequence shown here is derived from an EMBL/GenBank/DDBJ whole genome shotgun (WGS) entry which is preliminary data.</text>
</comment>
<evidence type="ECO:0000313" key="4">
    <source>
        <dbReference type="Proteomes" id="UP000199681"/>
    </source>
</evidence>
<name>A0A1I3BZX3_9MICO</name>
<dbReference type="EMBL" id="FOPW01000011">
    <property type="protein sequence ID" value="SFH67865.1"/>
    <property type="molecule type" value="Genomic_DNA"/>
</dbReference>
<keyword evidence="1" id="KW-1133">Transmembrane helix</keyword>
<keyword evidence="1" id="KW-0812">Transmembrane</keyword>
<evidence type="ECO:0000256" key="1">
    <source>
        <dbReference type="SAM" id="Phobius"/>
    </source>
</evidence>
<feature type="transmembrane region" description="Helical" evidence="1">
    <location>
        <begin position="685"/>
        <end position="709"/>
    </location>
</feature>
<feature type="transmembrane region" description="Helical" evidence="1">
    <location>
        <begin position="21"/>
        <end position="46"/>
    </location>
</feature>